<dbReference type="EMBL" id="CAKMRJ010000113">
    <property type="protein sequence ID" value="CAH1418783.1"/>
    <property type="molecule type" value="Genomic_DNA"/>
</dbReference>
<dbReference type="AlphaFoldDB" id="A0AAU9MD94"/>
<protein>
    <submittedName>
        <fullName evidence="1">Uncharacterized protein</fullName>
    </submittedName>
</protein>
<organism evidence="1 2">
    <name type="scientific">Lactuca virosa</name>
    <dbReference type="NCBI Taxonomy" id="75947"/>
    <lineage>
        <taxon>Eukaryota</taxon>
        <taxon>Viridiplantae</taxon>
        <taxon>Streptophyta</taxon>
        <taxon>Embryophyta</taxon>
        <taxon>Tracheophyta</taxon>
        <taxon>Spermatophyta</taxon>
        <taxon>Magnoliopsida</taxon>
        <taxon>eudicotyledons</taxon>
        <taxon>Gunneridae</taxon>
        <taxon>Pentapetalae</taxon>
        <taxon>asterids</taxon>
        <taxon>campanulids</taxon>
        <taxon>Asterales</taxon>
        <taxon>Asteraceae</taxon>
        <taxon>Cichorioideae</taxon>
        <taxon>Cichorieae</taxon>
        <taxon>Lactucinae</taxon>
        <taxon>Lactuca</taxon>
    </lineage>
</organism>
<comment type="caution">
    <text evidence="1">The sequence shown here is derived from an EMBL/GenBank/DDBJ whole genome shotgun (WGS) entry which is preliminary data.</text>
</comment>
<gene>
    <name evidence="1" type="ORF">LVIROSA_LOCUS6358</name>
</gene>
<proteinExistence type="predicted"/>
<name>A0AAU9MD94_9ASTR</name>
<reference evidence="1 2" key="1">
    <citation type="submission" date="2022-01" db="EMBL/GenBank/DDBJ databases">
        <authorList>
            <person name="Xiong W."/>
            <person name="Schranz E."/>
        </authorList>
    </citation>
    <scope>NUCLEOTIDE SEQUENCE [LARGE SCALE GENOMIC DNA]</scope>
</reference>
<keyword evidence="2" id="KW-1185">Reference proteome</keyword>
<evidence type="ECO:0000313" key="2">
    <source>
        <dbReference type="Proteomes" id="UP001157418"/>
    </source>
</evidence>
<dbReference type="Proteomes" id="UP001157418">
    <property type="component" value="Unassembled WGS sequence"/>
</dbReference>
<accession>A0AAU9MD94</accession>
<evidence type="ECO:0000313" key="1">
    <source>
        <dbReference type="EMBL" id="CAH1418783.1"/>
    </source>
</evidence>
<sequence>MLGYETSSCFPCFYSCFWCRWVIISCTGCPCSSPTKSKIEDLGLFCGESISTVSRRGRRRKPIPLYEEMRLRIASLFPATQSRLLYRMGL</sequence>